<evidence type="ECO:0000313" key="2">
    <source>
        <dbReference type="Proteomes" id="UP001480082"/>
    </source>
</evidence>
<comment type="caution">
    <text evidence="1">The sequence shown here is derived from an EMBL/GenBank/DDBJ whole genome shotgun (WGS) entry which is preliminary data.</text>
</comment>
<dbReference type="Proteomes" id="UP001480082">
    <property type="component" value="Unassembled WGS sequence"/>
</dbReference>
<keyword evidence="2" id="KW-1185">Reference proteome</keyword>
<gene>
    <name evidence="1" type="ORF">NKI81_24050</name>
</gene>
<protein>
    <submittedName>
        <fullName evidence="1">Uncharacterized protein</fullName>
    </submittedName>
</protein>
<evidence type="ECO:0000313" key="1">
    <source>
        <dbReference type="EMBL" id="MER9286995.1"/>
    </source>
</evidence>
<dbReference type="EMBL" id="JAMYRI010000016">
    <property type="protein sequence ID" value="MER9286995.1"/>
    <property type="molecule type" value="Genomic_DNA"/>
</dbReference>
<proteinExistence type="predicted"/>
<organism evidence="1 2">
    <name type="scientific">Mesorhizobium australicum</name>
    <dbReference type="NCBI Taxonomy" id="536018"/>
    <lineage>
        <taxon>Bacteria</taxon>
        <taxon>Pseudomonadati</taxon>
        <taxon>Pseudomonadota</taxon>
        <taxon>Alphaproteobacteria</taxon>
        <taxon>Hyphomicrobiales</taxon>
        <taxon>Phyllobacteriaceae</taxon>
        <taxon>Mesorhizobium</taxon>
    </lineage>
</organism>
<accession>A0ACC6T511</accession>
<sequence>MMLRIASIAAIVDQHASDAAFLWFRRRLEIDGPILGETDIGRIDQRLNANLEGLMASGKAGWEAAQAHFADYAEPGELFVLGVLALRWGEAEALAPVVDAAATLGEVGVSGLSGAIARTPRENLSPFVAEWLDARDARLRGLGLAALWHHRVDPGARLGGLLSDPDPDVRRRAFRLAGGLKRRDLLPAVLDGLDGDSPKERLTAALAACLLGEARSAHPVLDRIVLAEPGLAPPAIEMRLLTTPLKTGKGWLQDRLKQPALRAAATAAIGLFGDRSVMPWLIAKMREPELVFAAGLALRDLFEVDLNDTDLFTTDPAVLGKEFESLTASPLPVADRVTAWWDEGRGGGNHETFHSMRRLRLDEIRAALAKPDAPLTDWRRTRRFPAWM</sequence>
<name>A0ACC6T511_9HYPH</name>
<reference evidence="1 2" key="1">
    <citation type="journal article" date="2024" name="Proc. Natl. Acad. Sci. U.S.A.">
        <title>The evolutionary genomics of adaptation to stress in wild rhizobium bacteria.</title>
        <authorList>
            <person name="Kehlet-Delgado H."/>
            <person name="Montoya A.P."/>
            <person name="Jensen K.T."/>
            <person name="Wendlandt C.E."/>
            <person name="Dexheimer C."/>
            <person name="Roberts M."/>
            <person name="Torres Martinez L."/>
            <person name="Friesen M.L."/>
            <person name="Griffitts J.S."/>
            <person name="Porter S.S."/>
        </authorList>
    </citation>
    <scope>NUCLEOTIDE SEQUENCE [LARGE SCALE GENOMIC DNA]</scope>
    <source>
        <strain evidence="1 2">M0468</strain>
    </source>
</reference>